<dbReference type="InParanoid" id="A0A674JW72"/>
<proteinExistence type="predicted"/>
<dbReference type="GO" id="GO:0008630">
    <property type="term" value="P:intrinsic apoptotic signaling pathway in response to DNA damage"/>
    <property type="evidence" value="ECO:0007669"/>
    <property type="project" value="TreeGrafter"/>
</dbReference>
<evidence type="ECO:0000313" key="6">
    <source>
        <dbReference type="Proteomes" id="UP000472274"/>
    </source>
</evidence>
<name>A0A674JW72_9SAUR</name>
<dbReference type="GeneTree" id="ENSGT01040000244489"/>
<organism evidence="5 6">
    <name type="scientific">Terrapene triunguis</name>
    <name type="common">Three-toed box turtle</name>
    <dbReference type="NCBI Taxonomy" id="2587831"/>
    <lineage>
        <taxon>Eukaryota</taxon>
        <taxon>Metazoa</taxon>
        <taxon>Chordata</taxon>
        <taxon>Craniata</taxon>
        <taxon>Vertebrata</taxon>
        <taxon>Euteleostomi</taxon>
        <taxon>Archelosauria</taxon>
        <taxon>Testudinata</taxon>
        <taxon>Testudines</taxon>
        <taxon>Cryptodira</taxon>
        <taxon>Durocryptodira</taxon>
        <taxon>Testudinoidea</taxon>
        <taxon>Emydidae</taxon>
        <taxon>Terrapene</taxon>
    </lineage>
</organism>
<dbReference type="Gene3D" id="2.10.110.10">
    <property type="entry name" value="Cysteine Rich Protein"/>
    <property type="match status" value="1"/>
</dbReference>
<accession>A0A674JW72</accession>
<evidence type="ECO:0000256" key="1">
    <source>
        <dbReference type="ARBA" id="ARBA00022723"/>
    </source>
</evidence>
<dbReference type="PANTHER" id="PTHR46074:SF6">
    <property type="entry name" value="CYSTEINE-RICH PROTEIN 1 ISOFORM X1"/>
    <property type="match status" value="1"/>
</dbReference>
<feature type="domain" description="LIM zinc-binding" evidence="4">
    <location>
        <begin position="21"/>
        <end position="57"/>
    </location>
</feature>
<evidence type="ECO:0000259" key="4">
    <source>
        <dbReference type="Pfam" id="PF00412"/>
    </source>
</evidence>
<dbReference type="GO" id="GO:0008270">
    <property type="term" value="F:zinc ion binding"/>
    <property type="evidence" value="ECO:0007669"/>
    <property type="project" value="TreeGrafter"/>
</dbReference>
<dbReference type="Proteomes" id="UP000472274">
    <property type="component" value="Unplaced"/>
</dbReference>
<evidence type="ECO:0000313" key="5">
    <source>
        <dbReference type="Ensembl" id="ENSTMTP00000024297.1"/>
    </source>
</evidence>
<dbReference type="InterPro" id="IPR001781">
    <property type="entry name" value="Znf_LIM"/>
</dbReference>
<dbReference type="Ensembl" id="ENSTMTT00000025151.1">
    <property type="protein sequence ID" value="ENSTMTP00000024297.1"/>
    <property type="gene ID" value="ENSTMTG00000017707.1"/>
</dbReference>
<dbReference type="PANTHER" id="PTHR46074">
    <property type="entry name" value="CYSTEINE-RICH PROTEIN CRIP FAMILY MEMBER"/>
    <property type="match status" value="1"/>
</dbReference>
<keyword evidence="1" id="KW-0479">Metal-binding</keyword>
<keyword evidence="2" id="KW-0862">Zinc</keyword>
<keyword evidence="6" id="KW-1185">Reference proteome</keyword>
<reference evidence="5" key="1">
    <citation type="submission" date="2025-08" db="UniProtKB">
        <authorList>
            <consortium name="Ensembl"/>
        </authorList>
    </citation>
    <scope>IDENTIFICATION</scope>
</reference>
<reference evidence="5" key="2">
    <citation type="submission" date="2025-09" db="UniProtKB">
        <authorList>
            <consortium name="Ensembl"/>
        </authorList>
    </citation>
    <scope>IDENTIFICATION</scope>
</reference>
<dbReference type="Pfam" id="PF00412">
    <property type="entry name" value="LIM"/>
    <property type="match status" value="1"/>
</dbReference>
<keyword evidence="3" id="KW-0440">LIM domain</keyword>
<dbReference type="GO" id="GO:0010468">
    <property type="term" value="P:regulation of gene expression"/>
    <property type="evidence" value="ECO:0007669"/>
    <property type="project" value="TreeGrafter"/>
</dbReference>
<evidence type="ECO:0000256" key="2">
    <source>
        <dbReference type="ARBA" id="ARBA00022833"/>
    </source>
</evidence>
<evidence type="ECO:0000256" key="3">
    <source>
        <dbReference type="ARBA" id="ARBA00023038"/>
    </source>
</evidence>
<sequence>LMRCLEYNYSYLFLLLTAERKRSLGKDYHPLCLKCYQCKRQLSPGQHAESDKDKPSCVCHTPVWGGGRG</sequence>
<dbReference type="AlphaFoldDB" id="A0A674JW72"/>
<protein>
    <recommendedName>
        <fullName evidence="4">LIM zinc-binding domain-containing protein</fullName>
    </recommendedName>
</protein>